<dbReference type="EMBL" id="BPWL01000011">
    <property type="protein sequence ID" value="GJJ15523.1"/>
    <property type="molecule type" value="Genomic_DNA"/>
</dbReference>
<evidence type="ECO:0000313" key="3">
    <source>
        <dbReference type="EMBL" id="GJJ15523.1"/>
    </source>
</evidence>
<gene>
    <name evidence="3" type="ORF">Clacol_009801</name>
</gene>
<evidence type="ECO:0000313" key="4">
    <source>
        <dbReference type="Proteomes" id="UP001050691"/>
    </source>
</evidence>
<comment type="caution">
    <text evidence="3">The sequence shown here is derived from an EMBL/GenBank/DDBJ whole genome shotgun (WGS) entry which is preliminary data.</text>
</comment>
<organism evidence="3 4">
    <name type="scientific">Clathrus columnatus</name>
    <dbReference type="NCBI Taxonomy" id="1419009"/>
    <lineage>
        <taxon>Eukaryota</taxon>
        <taxon>Fungi</taxon>
        <taxon>Dikarya</taxon>
        <taxon>Basidiomycota</taxon>
        <taxon>Agaricomycotina</taxon>
        <taxon>Agaricomycetes</taxon>
        <taxon>Phallomycetidae</taxon>
        <taxon>Phallales</taxon>
        <taxon>Clathraceae</taxon>
        <taxon>Clathrus</taxon>
    </lineage>
</organism>
<dbReference type="Gene3D" id="1.10.510.10">
    <property type="entry name" value="Transferase(Phosphotransferase) domain 1"/>
    <property type="match status" value="1"/>
</dbReference>
<dbReference type="InterPro" id="IPR008266">
    <property type="entry name" value="Tyr_kinase_AS"/>
</dbReference>
<dbReference type="PANTHER" id="PTHR38248:SF2">
    <property type="entry name" value="FUNK1 11"/>
    <property type="match status" value="1"/>
</dbReference>
<sequence>MVYFSRYGRSTPESTNDNNVSPVSHKTSSSVESYPSKHKACYYYSTEDVPSVIAKELEGKLEFDSPNVLRRLRIDDVDDKLVKQIRRKIKKDEVFVKSRSTLDELREAAEQELEDKSKDEDDPQCNERWMMKPLNQIFTRILELAVTNDDGRARQYDRKWIASAEKTLLGEGDTCIFPKIEPFFTLCDDYKEMMSMTGKKKWEVEGPKPAEENIVKAIVSQAADYARIHLTCRPFLLFSVGLLIFGKEFCVAIFDRDGVQFSPAYDLWDNLDILIRIIRRMSHEMSPEDFGQDPNVNLLPSNHPNSVTCRNIATALAKGNPDLINKVSDYPTYSINFCNNKYYTIGFPVWNSFSLLGRGTSIWRVSTSPRKSLATGNFLILKTAWRPSNQLSESAIMQRVKGSHDGLVKYSQGSDVFFPSSNAVSPPKITTANLRNLNRHVEGDTTILHRLVFKTVGRPIREFDSYLEFFLAIKAALDAHKFLADQGILHCDISAGNVLLSSNPNAPDSQKGFLTDLEFSRFENATLEGKNINIIPVPSVPNPTRANQMTAPTTRTHITWRCPSRRGVILTGTVQLMACELVSSLMGEIQHPIHRTYHDVESFIWVIYYGILRRIGYVERNLNGETISTDLQKISREAFQTLFGHVYPYQIAHQRLFAFPPLLFGFRRTPWPPHIQQFFGDINTFMLAMRGRTTDDNPYGWGTHEELHVVLDKSQATGEIAVIDQ</sequence>
<feature type="compositionally biased region" description="Polar residues" evidence="1">
    <location>
        <begin position="11"/>
        <end position="31"/>
    </location>
</feature>
<protein>
    <recommendedName>
        <fullName evidence="2">Fungal-type protein kinase domain-containing protein</fullName>
    </recommendedName>
</protein>
<reference evidence="3" key="1">
    <citation type="submission" date="2021-10" db="EMBL/GenBank/DDBJ databases">
        <title>De novo Genome Assembly of Clathrus columnatus (Basidiomycota, Fungi) Using Illumina and Nanopore Sequence Data.</title>
        <authorList>
            <person name="Ogiso-Tanaka E."/>
            <person name="Itagaki H."/>
            <person name="Hosoya T."/>
            <person name="Hosaka K."/>
        </authorList>
    </citation>
    <scope>NUCLEOTIDE SEQUENCE</scope>
    <source>
        <strain evidence="3">MO-923</strain>
    </source>
</reference>
<dbReference type="Pfam" id="PF17667">
    <property type="entry name" value="Pkinase_fungal"/>
    <property type="match status" value="1"/>
</dbReference>
<proteinExistence type="predicted"/>
<evidence type="ECO:0000256" key="1">
    <source>
        <dbReference type="SAM" id="MobiDB-lite"/>
    </source>
</evidence>
<dbReference type="InterPro" id="IPR011009">
    <property type="entry name" value="Kinase-like_dom_sf"/>
</dbReference>
<accession>A0AAV5AS70</accession>
<name>A0AAV5AS70_9AGAM</name>
<keyword evidence="4" id="KW-1185">Reference proteome</keyword>
<dbReference type="AlphaFoldDB" id="A0AAV5AS70"/>
<evidence type="ECO:0000259" key="2">
    <source>
        <dbReference type="Pfam" id="PF17667"/>
    </source>
</evidence>
<dbReference type="InterPro" id="IPR040976">
    <property type="entry name" value="Pkinase_fungal"/>
</dbReference>
<dbReference type="PANTHER" id="PTHR38248">
    <property type="entry name" value="FUNK1 6"/>
    <property type="match status" value="1"/>
</dbReference>
<dbReference type="Proteomes" id="UP001050691">
    <property type="component" value="Unassembled WGS sequence"/>
</dbReference>
<dbReference type="SUPFAM" id="SSF56112">
    <property type="entry name" value="Protein kinase-like (PK-like)"/>
    <property type="match status" value="1"/>
</dbReference>
<feature type="domain" description="Fungal-type protein kinase" evidence="2">
    <location>
        <begin position="216"/>
        <end position="609"/>
    </location>
</feature>
<feature type="region of interest" description="Disordered" evidence="1">
    <location>
        <begin position="1"/>
        <end position="31"/>
    </location>
</feature>
<dbReference type="GO" id="GO:0004672">
    <property type="term" value="F:protein kinase activity"/>
    <property type="evidence" value="ECO:0007669"/>
    <property type="project" value="InterPro"/>
</dbReference>
<dbReference type="PROSITE" id="PS00109">
    <property type="entry name" value="PROTEIN_KINASE_TYR"/>
    <property type="match status" value="1"/>
</dbReference>